<feature type="transmembrane region" description="Helical" evidence="7">
    <location>
        <begin position="133"/>
        <end position="155"/>
    </location>
</feature>
<dbReference type="InterPro" id="IPR004633">
    <property type="entry name" value="NaPi_cotrn-rel/YqeW-like"/>
</dbReference>
<keyword evidence="3 7" id="KW-0812">Transmembrane</keyword>
<feature type="domain" description="PhoU" evidence="8">
    <location>
        <begin position="341"/>
        <end position="420"/>
    </location>
</feature>
<dbReference type="GO" id="GO:0044341">
    <property type="term" value="P:sodium-dependent phosphate transport"/>
    <property type="evidence" value="ECO:0007669"/>
    <property type="project" value="InterPro"/>
</dbReference>
<evidence type="ECO:0000313" key="10">
    <source>
        <dbReference type="Proteomes" id="UP000326202"/>
    </source>
</evidence>
<dbReference type="Gene3D" id="1.20.58.220">
    <property type="entry name" value="Phosphate transport system protein phou homolog 2, domain 2"/>
    <property type="match status" value="1"/>
</dbReference>
<sequence>MSGSLTILHLAGNVALLLWGLHMVHSGILRALGSDLRRWLNAGLANRGKALLAGIGVTALLQSSTATGLMTASFLASGVVDLVPALAVMLGANIGTTLIVQLLTFDVSAVAPILILAGVIAFKQSGKTRVRDLGRVAIGLGLVLLALHLILATVQPVEQAGLVRDLFAVLSGHPLLSILLAALMTWAAYSSVAVVLLAMSLAAAQIVTPDVALALVLGANLGNVIPQFLGAGKSNPARRLALGNLIVRGAGCLLVLPLLPRIGTLLATVEPEPARLAANFHLLFNLALAILFIGLLGPLARLCRRLLPAAPVSDPGAPRYIDEAALATPAIALAEASRETLRMADILEAMLRALAEALRHDDRKRAAEIGELDDQLDRLHKAIKLYLTRIGREEGLDETDARRCSDILTFAINLEHAGDILDKSLREIAAKKIKYRLSFSAEGALEIEAMQDRLMAVLGLAISVFMTGDPREARRLLNEKVAIRELEQAATDSHLQRLRAGRPESLETSALHLDILRDLKRLAAHLASVAYPILDQGGALRPSRMMDEGEAAKSLRAEAPLPAPPASSST</sequence>
<keyword evidence="5 7" id="KW-0472">Membrane</keyword>
<evidence type="ECO:0000256" key="7">
    <source>
        <dbReference type="SAM" id="Phobius"/>
    </source>
</evidence>
<feature type="compositionally biased region" description="Basic and acidic residues" evidence="6">
    <location>
        <begin position="546"/>
        <end position="556"/>
    </location>
</feature>
<gene>
    <name evidence="9" type="ORF">FRZ44_45880</name>
</gene>
<dbReference type="PANTHER" id="PTHR10010">
    <property type="entry name" value="SOLUTE CARRIER FAMILY 34 SODIUM PHOSPHATE , MEMBER 2-RELATED"/>
    <property type="match status" value="1"/>
</dbReference>
<feature type="transmembrane region" description="Helical" evidence="7">
    <location>
        <begin position="50"/>
        <end position="78"/>
    </location>
</feature>
<feature type="region of interest" description="Disordered" evidence="6">
    <location>
        <begin position="546"/>
        <end position="570"/>
    </location>
</feature>
<dbReference type="Pfam" id="PF01895">
    <property type="entry name" value="PhoU"/>
    <property type="match status" value="2"/>
</dbReference>
<feature type="domain" description="PhoU" evidence="8">
    <location>
        <begin position="449"/>
        <end position="530"/>
    </location>
</feature>
<organism evidence="9 10">
    <name type="scientific">Hypericibacter terrae</name>
    <dbReference type="NCBI Taxonomy" id="2602015"/>
    <lineage>
        <taxon>Bacteria</taxon>
        <taxon>Pseudomonadati</taxon>
        <taxon>Pseudomonadota</taxon>
        <taxon>Alphaproteobacteria</taxon>
        <taxon>Rhodospirillales</taxon>
        <taxon>Dongiaceae</taxon>
        <taxon>Hypericibacter</taxon>
    </lineage>
</organism>
<evidence type="ECO:0000256" key="6">
    <source>
        <dbReference type="SAM" id="MobiDB-lite"/>
    </source>
</evidence>
<dbReference type="InterPro" id="IPR003841">
    <property type="entry name" value="Na/Pi_transpt"/>
</dbReference>
<dbReference type="AlphaFoldDB" id="A0A5J6MRI7"/>
<dbReference type="NCBIfam" id="NF037997">
    <property type="entry name" value="Na_Pi_symport"/>
    <property type="match status" value="1"/>
</dbReference>
<feature type="transmembrane region" description="Helical" evidence="7">
    <location>
        <begin position="98"/>
        <end position="121"/>
    </location>
</feature>
<evidence type="ECO:0000256" key="2">
    <source>
        <dbReference type="ARBA" id="ARBA00022475"/>
    </source>
</evidence>
<feature type="transmembrane region" description="Helical" evidence="7">
    <location>
        <begin position="280"/>
        <end position="300"/>
    </location>
</feature>
<protein>
    <submittedName>
        <fullName evidence="9">Na/Pi cotransporter</fullName>
    </submittedName>
</protein>
<dbReference type="GO" id="GO:0005436">
    <property type="term" value="F:sodium:phosphate symporter activity"/>
    <property type="evidence" value="ECO:0007669"/>
    <property type="project" value="InterPro"/>
</dbReference>
<dbReference type="KEGG" id="htq:FRZ44_45880"/>
<dbReference type="PANTHER" id="PTHR10010:SF46">
    <property type="entry name" value="SODIUM-DEPENDENT PHOSPHATE TRANSPORT PROTEIN 2B"/>
    <property type="match status" value="1"/>
</dbReference>
<reference evidence="9 10" key="1">
    <citation type="submission" date="2019-08" db="EMBL/GenBank/DDBJ databases">
        <title>Hyperibacter terrae gen. nov., sp. nov. and Hyperibacter viscosus sp. nov., two new members in the family Rhodospirillaceae isolated from the rhizosphere of Hypericum perforatum.</title>
        <authorList>
            <person name="Noviana Z."/>
        </authorList>
    </citation>
    <scope>NUCLEOTIDE SEQUENCE [LARGE SCALE GENOMIC DNA]</scope>
    <source>
        <strain evidence="9 10">R5913</strain>
    </source>
</reference>
<dbReference type="EMBL" id="CP042906">
    <property type="protein sequence ID" value="QEX19275.1"/>
    <property type="molecule type" value="Genomic_DNA"/>
</dbReference>
<evidence type="ECO:0000256" key="4">
    <source>
        <dbReference type="ARBA" id="ARBA00022989"/>
    </source>
</evidence>
<keyword evidence="10" id="KW-1185">Reference proteome</keyword>
<dbReference type="Proteomes" id="UP000326202">
    <property type="component" value="Chromosome"/>
</dbReference>
<dbReference type="NCBIfam" id="TIGR00704">
    <property type="entry name" value="NaPi_cotrn_rel"/>
    <property type="match status" value="1"/>
</dbReference>
<evidence type="ECO:0000256" key="1">
    <source>
        <dbReference type="ARBA" id="ARBA00004651"/>
    </source>
</evidence>
<feature type="transmembrane region" description="Helical" evidence="7">
    <location>
        <begin position="6"/>
        <end position="29"/>
    </location>
</feature>
<dbReference type="OrthoDB" id="5778511at2"/>
<dbReference type="InterPro" id="IPR038078">
    <property type="entry name" value="PhoU-like_sf"/>
</dbReference>
<accession>A0A5J6MRI7</accession>
<evidence type="ECO:0000256" key="5">
    <source>
        <dbReference type="ARBA" id="ARBA00023136"/>
    </source>
</evidence>
<comment type="subcellular location">
    <subcellularLocation>
        <location evidence="1">Cell membrane</location>
        <topology evidence="1">Multi-pass membrane protein</topology>
    </subcellularLocation>
</comment>
<evidence type="ECO:0000256" key="3">
    <source>
        <dbReference type="ARBA" id="ARBA00022692"/>
    </source>
</evidence>
<evidence type="ECO:0000313" key="9">
    <source>
        <dbReference type="EMBL" id="QEX19275.1"/>
    </source>
</evidence>
<feature type="transmembrane region" description="Helical" evidence="7">
    <location>
        <begin position="175"/>
        <end position="199"/>
    </location>
</feature>
<dbReference type="SUPFAM" id="SSF109755">
    <property type="entry name" value="PhoU-like"/>
    <property type="match status" value="1"/>
</dbReference>
<feature type="compositionally biased region" description="Pro residues" evidence="6">
    <location>
        <begin position="561"/>
        <end position="570"/>
    </location>
</feature>
<dbReference type="InterPro" id="IPR026022">
    <property type="entry name" value="PhoU_dom"/>
</dbReference>
<proteinExistence type="predicted"/>
<name>A0A5J6MRI7_9PROT</name>
<dbReference type="RefSeq" id="WP_151179357.1">
    <property type="nucleotide sequence ID" value="NZ_CP042906.1"/>
</dbReference>
<keyword evidence="4 7" id="KW-1133">Transmembrane helix</keyword>
<dbReference type="Pfam" id="PF02690">
    <property type="entry name" value="Na_Pi_cotrans"/>
    <property type="match status" value="2"/>
</dbReference>
<dbReference type="GO" id="GO:0005886">
    <property type="term" value="C:plasma membrane"/>
    <property type="evidence" value="ECO:0007669"/>
    <property type="project" value="UniProtKB-SubCell"/>
</dbReference>
<feature type="transmembrane region" description="Helical" evidence="7">
    <location>
        <begin position="241"/>
        <end position="259"/>
    </location>
</feature>
<keyword evidence="2" id="KW-1003">Cell membrane</keyword>
<evidence type="ECO:0000259" key="8">
    <source>
        <dbReference type="Pfam" id="PF01895"/>
    </source>
</evidence>